<reference evidence="2" key="1">
    <citation type="submission" date="2016-07" db="EMBL/GenBank/DDBJ databases">
        <authorList>
            <person name="Florea S."/>
            <person name="Webb J.S."/>
            <person name="Jaromczyk J."/>
            <person name="Schardl C.L."/>
        </authorList>
    </citation>
    <scope>NUCLEOTIDE SEQUENCE [LARGE SCALE GENOMIC DNA]</scope>
    <source>
        <strain evidence="2">CDC-D5610</strain>
    </source>
</reference>
<keyword evidence="2" id="KW-1185">Reference proteome</keyword>
<organism evidence="1 2">
    <name type="scientific">Legionella clemsonensis</name>
    <dbReference type="NCBI Taxonomy" id="1867846"/>
    <lineage>
        <taxon>Bacteria</taxon>
        <taxon>Pseudomonadati</taxon>
        <taxon>Pseudomonadota</taxon>
        <taxon>Gammaproteobacteria</taxon>
        <taxon>Legionellales</taxon>
        <taxon>Legionellaceae</taxon>
        <taxon>Legionella</taxon>
    </lineage>
</organism>
<sequence>MSKNWDFLGEGSYNTVYVSLDKRLVLKIPRTDAKTDTPERAIKLWNAINPHLSPSATLIDTEKGRGWICPFIEGTPASDIEISNALIDIYNRTGRIVIDAIVKGNFIKASSFNNQVICVDIGWALQLEDRENTFFLHSTRQKSDVSMETFKKSFLFDPIKLADLSPDYPHTIQILKALTQIKFVCPDIFNVSLLKTNRSLVKMLAANWLSPGDKIEELREKVKAVFPEYCFITNKPYKEQGKVNSSKNVTDIIQRQRKFYLDNIKEYCLADYKDI</sequence>
<dbReference type="KEGG" id="lcd:clem_08240"/>
<dbReference type="OrthoDB" id="5637126at2"/>
<dbReference type="Proteomes" id="UP000201728">
    <property type="component" value="Chromosome"/>
</dbReference>
<evidence type="ECO:0000313" key="1">
    <source>
        <dbReference type="EMBL" id="ASQ46200.1"/>
    </source>
</evidence>
<gene>
    <name evidence="1" type="ORF">clem_08240</name>
</gene>
<dbReference type="RefSeq" id="WP_094091174.1">
    <property type="nucleotide sequence ID" value="NZ_CP016397.1"/>
</dbReference>
<dbReference type="EMBL" id="CP016397">
    <property type="protein sequence ID" value="ASQ46200.1"/>
    <property type="molecule type" value="Genomic_DNA"/>
</dbReference>
<evidence type="ECO:0000313" key="2">
    <source>
        <dbReference type="Proteomes" id="UP000201728"/>
    </source>
</evidence>
<protein>
    <submittedName>
        <fullName evidence="1">Uncharacterized protein</fullName>
    </submittedName>
</protein>
<proteinExistence type="predicted"/>
<dbReference type="AlphaFoldDB" id="A0A222P2X4"/>
<accession>A0A222P2X4</accession>
<name>A0A222P2X4_9GAMM</name>